<dbReference type="Pfam" id="PF02781">
    <property type="entry name" value="G6PD_C"/>
    <property type="match status" value="1"/>
</dbReference>
<sequence>MPEVQPTVDNQEMACAEIPGQPYGLVVFGASGDLARRKLFGSLHDLYERGLLSDKFYLMGCGRTQFSDEEFRSVVRESVEKTAQNRDVSEKFLTRMFYLSGQYDDPKFYEDIKARLKELDGKYAVGGCHIFYLSVPPKIYADVAEHLGQAGLSKPISCECPGQPRLVIEKPFGHDLETARELNRRIGEHFHESQVYRIDHYLGKETVQNILMFRFANTIFEPVWNRNYVDHVQITIAESLGIGHRAGYYESAGAVRDMFQNHMLGMLALVAMEPPASFEADHIRDEKVKLLKCIRPLEDENIDSAVIRGQYAAGEVEGEDVVGYRQEEGVAEDSRTDTYVAAKLLVDNWRWKGVPFYLRTGKRLPARLTEVAITFKTVPHSMFAAVGLDELPANTIVLKIQPDEGIKLSFQAKRPGSKVCMTTLNMNFDYAKVFGSGAPEAYQRLLLDSMVGDQTLFTRQDDVELSWKLLDPVIKMADSGAGELYEYAAGTAGPESADRLIEADGRKWRPLMS</sequence>
<dbReference type="SUPFAM" id="SSF51735">
    <property type="entry name" value="NAD(P)-binding Rossmann-fold domains"/>
    <property type="match status" value="1"/>
</dbReference>
<dbReference type="STRING" id="1936003.STSP2_02675"/>
<dbReference type="UniPathway" id="UPA00115">
    <property type="reaction ID" value="UER00408"/>
</dbReference>
<dbReference type="Proteomes" id="UP000189674">
    <property type="component" value="Chromosome"/>
</dbReference>
<dbReference type="Gene3D" id="3.30.360.10">
    <property type="entry name" value="Dihydrodipicolinate Reductase, domain 2"/>
    <property type="match status" value="1"/>
</dbReference>
<reference evidence="11" key="1">
    <citation type="submission" date="2017-02" db="EMBL/GenBank/DDBJ databases">
        <title>Comparative genomics and description of representatives of a novel lineage of planctomycetes thriving in anoxic sediments.</title>
        <authorList>
            <person name="Spring S."/>
            <person name="Bunk B."/>
            <person name="Sproer C."/>
        </authorList>
    </citation>
    <scope>NUCLEOTIDE SEQUENCE [LARGE SCALE GENOMIC DNA]</scope>
    <source>
        <strain evidence="11">ST-NAGAB-D1</strain>
    </source>
</reference>
<comment type="caution">
    <text evidence="7">Lacks conserved residue(s) required for the propagation of feature annotation.</text>
</comment>
<keyword evidence="5 7" id="KW-0560">Oxidoreductase</keyword>
<dbReference type="InterPro" id="IPR022675">
    <property type="entry name" value="G6P_DH_C"/>
</dbReference>
<evidence type="ECO:0000256" key="4">
    <source>
        <dbReference type="ARBA" id="ARBA00022857"/>
    </source>
</evidence>
<dbReference type="EMBL" id="CP019791">
    <property type="protein sequence ID" value="AQT69484.1"/>
    <property type="molecule type" value="Genomic_DNA"/>
</dbReference>
<dbReference type="PANTHER" id="PTHR23429">
    <property type="entry name" value="GLUCOSE-6-PHOSPHATE 1-DEHYDROGENASE G6PD"/>
    <property type="match status" value="1"/>
</dbReference>
<name>A0A1U9NP20_9BACT</name>
<dbReference type="InterPro" id="IPR019796">
    <property type="entry name" value="G6P_DH_AS"/>
</dbReference>
<dbReference type="EC" id="1.1.1.49" evidence="7"/>
<dbReference type="KEGG" id="alus:STSP2_02675"/>
<dbReference type="InterPro" id="IPR036291">
    <property type="entry name" value="NAD(P)-bd_dom_sf"/>
</dbReference>
<keyword evidence="4 7" id="KW-0521">NADP</keyword>
<dbReference type="HAMAP" id="MF_00966">
    <property type="entry name" value="G6PD"/>
    <property type="match status" value="1"/>
</dbReference>
<feature type="active site" description="Proton acceptor" evidence="7">
    <location>
        <position position="262"/>
    </location>
</feature>
<evidence type="ECO:0000256" key="1">
    <source>
        <dbReference type="ARBA" id="ARBA00004937"/>
    </source>
</evidence>
<dbReference type="NCBIfam" id="TIGR00871">
    <property type="entry name" value="zwf"/>
    <property type="match status" value="1"/>
</dbReference>
<feature type="binding site" evidence="7">
    <location>
        <begin position="29"/>
        <end position="36"/>
    </location>
    <ligand>
        <name>NADP(+)</name>
        <dbReference type="ChEBI" id="CHEBI:58349"/>
    </ligand>
</feature>
<dbReference type="PRINTS" id="PR00079">
    <property type="entry name" value="G6PDHDRGNASE"/>
</dbReference>
<evidence type="ECO:0000259" key="9">
    <source>
        <dbReference type="Pfam" id="PF02781"/>
    </source>
</evidence>
<dbReference type="AlphaFoldDB" id="A0A1U9NP20"/>
<gene>
    <name evidence="7 10" type="primary">zwf</name>
    <name evidence="10" type="ORF">STSP2_02675</name>
</gene>
<feature type="binding site" evidence="7">
    <location>
        <position position="200"/>
    </location>
    <ligand>
        <name>substrate</name>
    </ligand>
</feature>
<feature type="binding site" evidence="7">
    <location>
        <position position="238"/>
    </location>
    <ligand>
        <name>substrate</name>
    </ligand>
</feature>
<dbReference type="SUPFAM" id="SSF55347">
    <property type="entry name" value="Glyceraldehyde-3-phosphate dehydrogenase-like, C-terminal domain"/>
    <property type="match status" value="1"/>
</dbReference>
<feature type="binding site" evidence="7">
    <location>
        <position position="204"/>
    </location>
    <ligand>
        <name>substrate</name>
    </ligand>
</feature>
<comment type="function">
    <text evidence="7">Catalyzes the oxidation of glucose 6-phosphate to 6-phosphogluconolactone.</text>
</comment>
<dbReference type="RefSeq" id="WP_205847899.1">
    <property type="nucleotide sequence ID" value="NZ_CP019791.1"/>
</dbReference>
<evidence type="ECO:0000256" key="7">
    <source>
        <dbReference type="HAMAP-Rule" id="MF_00966"/>
    </source>
</evidence>
<proteinExistence type="inferred from homology"/>
<evidence type="ECO:0000256" key="6">
    <source>
        <dbReference type="ARBA" id="ARBA00023277"/>
    </source>
</evidence>
<dbReference type="GO" id="GO:0004345">
    <property type="term" value="F:glucose-6-phosphate dehydrogenase activity"/>
    <property type="evidence" value="ECO:0007669"/>
    <property type="project" value="UniProtKB-UniRule"/>
</dbReference>
<evidence type="ECO:0000256" key="5">
    <source>
        <dbReference type="ARBA" id="ARBA00023002"/>
    </source>
</evidence>
<evidence type="ECO:0000259" key="8">
    <source>
        <dbReference type="Pfam" id="PF00479"/>
    </source>
</evidence>
<organism evidence="10 11">
    <name type="scientific">Anaerohalosphaera lusitana</name>
    <dbReference type="NCBI Taxonomy" id="1936003"/>
    <lineage>
        <taxon>Bacteria</taxon>
        <taxon>Pseudomonadati</taxon>
        <taxon>Planctomycetota</taxon>
        <taxon>Phycisphaerae</taxon>
        <taxon>Sedimentisphaerales</taxon>
        <taxon>Anaerohalosphaeraceae</taxon>
        <taxon>Anaerohalosphaera</taxon>
    </lineage>
</organism>
<dbReference type="PANTHER" id="PTHR23429:SF0">
    <property type="entry name" value="GLUCOSE-6-PHOSPHATE 1-DEHYDROGENASE"/>
    <property type="match status" value="1"/>
</dbReference>
<evidence type="ECO:0000256" key="3">
    <source>
        <dbReference type="ARBA" id="ARBA00022526"/>
    </source>
</evidence>
<dbReference type="PIRSF" id="PIRSF000110">
    <property type="entry name" value="G6PD"/>
    <property type="match status" value="1"/>
</dbReference>
<evidence type="ECO:0000313" key="11">
    <source>
        <dbReference type="Proteomes" id="UP000189674"/>
    </source>
</evidence>
<dbReference type="GO" id="GO:0050661">
    <property type="term" value="F:NADP binding"/>
    <property type="evidence" value="ECO:0007669"/>
    <property type="project" value="UniProtKB-UniRule"/>
</dbReference>
<dbReference type="GO" id="GO:0006006">
    <property type="term" value="P:glucose metabolic process"/>
    <property type="evidence" value="ECO:0007669"/>
    <property type="project" value="UniProtKB-KW"/>
</dbReference>
<feature type="binding site" evidence="7">
    <location>
        <position position="257"/>
    </location>
    <ligand>
        <name>substrate</name>
    </ligand>
</feature>
<evidence type="ECO:0000256" key="2">
    <source>
        <dbReference type="ARBA" id="ARBA00009975"/>
    </source>
</evidence>
<dbReference type="Pfam" id="PF00479">
    <property type="entry name" value="G6PD_N"/>
    <property type="match status" value="1"/>
</dbReference>
<evidence type="ECO:0000313" key="10">
    <source>
        <dbReference type="EMBL" id="AQT69484.1"/>
    </source>
</evidence>
<protein>
    <recommendedName>
        <fullName evidence="7">Glucose-6-phosphate 1-dehydrogenase</fullName>
        <shortName evidence="7">G6PD</shortName>
        <ecNumber evidence="7">1.1.1.49</ecNumber>
    </recommendedName>
</protein>
<keyword evidence="3 7" id="KW-0313">Glucose metabolism</keyword>
<dbReference type="Gene3D" id="3.40.50.720">
    <property type="entry name" value="NAD(P)-binding Rossmann-like Domain"/>
    <property type="match status" value="1"/>
</dbReference>
<dbReference type="PROSITE" id="PS00069">
    <property type="entry name" value="G6P_DEHYDROGENASE"/>
    <property type="match status" value="1"/>
</dbReference>
<keyword evidence="6 7" id="KW-0119">Carbohydrate metabolism</keyword>
<feature type="domain" description="Glucose-6-phosphate dehydrogenase C-terminal" evidence="9">
    <location>
        <begin position="211"/>
        <end position="509"/>
    </location>
</feature>
<feature type="binding site" evidence="7">
    <location>
        <position position="170"/>
    </location>
    <ligand>
        <name>NADP(+)</name>
        <dbReference type="ChEBI" id="CHEBI:58349"/>
    </ligand>
</feature>
<feature type="binding site" evidence="7">
    <location>
        <position position="63"/>
    </location>
    <ligand>
        <name>NADP(+)</name>
        <dbReference type="ChEBI" id="CHEBI:58349"/>
    </ligand>
</feature>
<comment type="similarity">
    <text evidence="2 7">Belongs to the glucose-6-phosphate dehydrogenase family.</text>
</comment>
<accession>A0A1U9NP20</accession>
<dbReference type="InterPro" id="IPR022674">
    <property type="entry name" value="G6P_DH_NAD-bd"/>
</dbReference>
<feature type="binding site" evidence="7">
    <location>
        <position position="362"/>
    </location>
    <ligand>
        <name>substrate</name>
    </ligand>
</feature>
<dbReference type="InterPro" id="IPR001282">
    <property type="entry name" value="G6P_DH"/>
</dbReference>
<dbReference type="GO" id="GO:0005829">
    <property type="term" value="C:cytosol"/>
    <property type="evidence" value="ECO:0007669"/>
    <property type="project" value="TreeGrafter"/>
</dbReference>
<dbReference type="GO" id="GO:0009051">
    <property type="term" value="P:pentose-phosphate shunt, oxidative branch"/>
    <property type="evidence" value="ECO:0007669"/>
    <property type="project" value="TreeGrafter"/>
</dbReference>
<feature type="domain" description="Glucose-6-phosphate dehydrogenase NAD-binding" evidence="8">
    <location>
        <begin position="26"/>
        <end position="209"/>
    </location>
</feature>
<comment type="pathway">
    <text evidence="1 7">Carbohydrate degradation; pentose phosphate pathway; D-ribulose 5-phosphate from D-glucose 6-phosphate (oxidative stage): step 1/3.</text>
</comment>
<keyword evidence="11" id="KW-1185">Reference proteome</keyword>
<comment type="catalytic activity">
    <reaction evidence="7">
        <text>D-glucose 6-phosphate + NADP(+) = 6-phospho-D-glucono-1,5-lactone + NADPH + H(+)</text>
        <dbReference type="Rhea" id="RHEA:15841"/>
        <dbReference type="ChEBI" id="CHEBI:15378"/>
        <dbReference type="ChEBI" id="CHEBI:57783"/>
        <dbReference type="ChEBI" id="CHEBI:57955"/>
        <dbReference type="ChEBI" id="CHEBI:58349"/>
        <dbReference type="ChEBI" id="CHEBI:61548"/>
        <dbReference type="EC" id="1.1.1.49"/>
    </reaction>
</comment>